<accession>A0A0R3TK15</accession>
<dbReference type="OrthoDB" id="6272807at2759"/>
<dbReference type="AlphaFoldDB" id="A0A0R3TK15"/>
<evidence type="ECO:0000313" key="3">
    <source>
        <dbReference type="EMBL" id="VDO03325.1"/>
    </source>
</evidence>
<keyword evidence="4" id="KW-1185">Reference proteome</keyword>
<evidence type="ECO:0000256" key="1">
    <source>
        <dbReference type="SAM" id="Coils"/>
    </source>
</evidence>
<dbReference type="STRING" id="102285.A0A0R3TK15"/>
<dbReference type="Proteomes" id="UP000278807">
    <property type="component" value="Unassembled WGS sequence"/>
</dbReference>
<proteinExistence type="predicted"/>
<dbReference type="WBParaSite" id="HNAJ_0000746901-mRNA-1">
    <property type="protein sequence ID" value="HNAJ_0000746901-mRNA-1"/>
    <property type="gene ID" value="HNAJ_0000746901"/>
</dbReference>
<feature type="region of interest" description="Disordered" evidence="2">
    <location>
        <begin position="336"/>
        <end position="378"/>
    </location>
</feature>
<feature type="compositionally biased region" description="Polar residues" evidence="2">
    <location>
        <begin position="468"/>
        <end position="493"/>
    </location>
</feature>
<organism evidence="5">
    <name type="scientific">Rodentolepis nana</name>
    <name type="common">Dwarf tapeworm</name>
    <name type="synonym">Hymenolepis nana</name>
    <dbReference type="NCBI Taxonomy" id="102285"/>
    <lineage>
        <taxon>Eukaryota</taxon>
        <taxon>Metazoa</taxon>
        <taxon>Spiralia</taxon>
        <taxon>Lophotrochozoa</taxon>
        <taxon>Platyhelminthes</taxon>
        <taxon>Cestoda</taxon>
        <taxon>Eucestoda</taxon>
        <taxon>Cyclophyllidea</taxon>
        <taxon>Hymenolepididae</taxon>
        <taxon>Rodentolepis</taxon>
    </lineage>
</organism>
<evidence type="ECO:0000313" key="4">
    <source>
        <dbReference type="Proteomes" id="UP000278807"/>
    </source>
</evidence>
<feature type="compositionally biased region" description="Basic and acidic residues" evidence="2">
    <location>
        <begin position="456"/>
        <end position="467"/>
    </location>
</feature>
<feature type="region of interest" description="Disordered" evidence="2">
    <location>
        <begin position="421"/>
        <end position="493"/>
    </location>
</feature>
<reference evidence="3 4" key="2">
    <citation type="submission" date="2018-11" db="EMBL/GenBank/DDBJ databases">
        <authorList>
            <consortium name="Pathogen Informatics"/>
        </authorList>
    </citation>
    <scope>NUCLEOTIDE SEQUENCE [LARGE SCALE GENOMIC DNA]</scope>
</reference>
<feature type="compositionally biased region" description="Polar residues" evidence="2">
    <location>
        <begin position="426"/>
        <end position="451"/>
    </location>
</feature>
<reference evidence="5" key="1">
    <citation type="submission" date="2017-02" db="UniProtKB">
        <authorList>
            <consortium name="WormBaseParasite"/>
        </authorList>
    </citation>
    <scope>IDENTIFICATION</scope>
</reference>
<feature type="region of interest" description="Disordered" evidence="2">
    <location>
        <begin position="506"/>
        <end position="526"/>
    </location>
</feature>
<keyword evidence="1" id="KW-0175">Coiled coil</keyword>
<evidence type="ECO:0000256" key="2">
    <source>
        <dbReference type="SAM" id="MobiDB-lite"/>
    </source>
</evidence>
<sequence length="568" mass="64390">MSLGSGKIRAELDNRARQEILNNSKIDSLNTNINSTKAGIVSQQKLAQVLCKTDRAHLTPIESNSSKPSQQSISQIDQGVDHKSGILNSFDNFPFSNEIFKEAVNRLIELNKDKLTDSQLVDLVSSFYLVTNQCLKQFNANAVDSSIYSSAKSQTSDNIDKHQTGFSVESLESGKVTIASDSPNPPLTLMERKRLQWMQENEELERLSKGRALPAVHNPTMAEGVMHHEKVINPAPPPAKDHHRFKRSNYLAGLPVGEDPQAEAVLKEQKRRQWLADLDHQIEERRIAREQERLKNLALDSAPPRRSQEIDSSLTAPAYTEVKSASYGRGRGLADLMGRQESESATKRERQRELKEAYAEQMRERDERRRKEREAEAKADEAIRLEIERERRLIEEQELKLAQRRRQTELEAQERLILKITENNEKQPQSNIHHSSSNASRIPRSTNQPVSQPGKRPNDLKCIKKEQFGSTYTISNPTGRSNSGSIDVHNQNRINKDTPTVIRTESTLISSSPPSFPPSRPTSDFLSAIADPDFAYPQESRDSALREVSRIKENLAKRQNELRSMQQN</sequence>
<feature type="region of interest" description="Disordered" evidence="2">
    <location>
        <begin position="59"/>
        <end position="78"/>
    </location>
</feature>
<feature type="compositionally biased region" description="Low complexity" evidence="2">
    <location>
        <begin position="61"/>
        <end position="78"/>
    </location>
</feature>
<name>A0A0R3TK15_RODNA</name>
<feature type="compositionally biased region" description="Basic and acidic residues" evidence="2">
    <location>
        <begin position="338"/>
        <end position="378"/>
    </location>
</feature>
<feature type="coiled-coil region" evidence="1">
    <location>
        <begin position="541"/>
        <end position="568"/>
    </location>
</feature>
<protein>
    <submittedName>
        <fullName evidence="5">CCDC66 domain-containing protein</fullName>
    </submittedName>
</protein>
<dbReference type="EMBL" id="UZAE01012060">
    <property type="protein sequence ID" value="VDO03325.1"/>
    <property type="molecule type" value="Genomic_DNA"/>
</dbReference>
<evidence type="ECO:0000313" key="5">
    <source>
        <dbReference type="WBParaSite" id="HNAJ_0000746901-mRNA-1"/>
    </source>
</evidence>
<gene>
    <name evidence="3" type="ORF">HNAJ_LOCUS7465</name>
</gene>